<keyword evidence="3" id="KW-1185">Reference proteome</keyword>
<dbReference type="KEGG" id="aser:Asera_00260"/>
<name>A0A810KUY4_9ACTN</name>
<dbReference type="AlphaFoldDB" id="A0A810KUY4"/>
<protein>
    <submittedName>
        <fullName evidence="2">Uncharacterized protein</fullName>
    </submittedName>
</protein>
<evidence type="ECO:0000313" key="3">
    <source>
        <dbReference type="Proteomes" id="UP000680750"/>
    </source>
</evidence>
<dbReference type="EMBL" id="AP023354">
    <property type="protein sequence ID" value="BCJ25918.1"/>
    <property type="molecule type" value="Genomic_DNA"/>
</dbReference>
<accession>A0A810KUY4</accession>
<feature type="region of interest" description="Disordered" evidence="1">
    <location>
        <begin position="658"/>
        <end position="678"/>
    </location>
</feature>
<gene>
    <name evidence="2" type="ORF">Asera_00260</name>
</gene>
<sequence>MQIPRRTLATLVGLALAAGTVGVVGIVTAAPSHSTDPPLRADAPTAAPAAPVARTAASEATVTLVTGDRLRVSTRPDGTTSVTPLVAPSAGAYTSFVYRGDRYVVPAAAAPYLGSALDVRLFDVSYLVRAKLDDAHARTVPVAVAGSDDTALPATTTDGGTTAVTKKSAGKLGRMLATRWRRGHPGTLPGGGRLTLAHRTGAPALPAAPVLAGTPKARQTLSPNSAGLPFETVTIDAIDRSGNEGTVVGYLQNVDDARLGVLAVAYPGQPAPLALSVPRGTYSFEFSVMDGPADDLSVQSTLVVKPEVPIDGDTSITLDARQGVPYDASVADQPADDIQVDMMTYARSSATGGGVNIQAYGYDGALLLVALHLARQPGAMPAQLFATPTPPVRHGTMNFAAISEVVGSIYGSNPDPRYFLMFPHQGSIPSSLTYRVPAADLTAVHTSMHASPCATCTDDPELLQLVFLPWSQDELGLGALVPLADRVDYRYSSEPSLTVWQSAFNASDGTRRWGPRETLKPGRLDEEFNRGPAVPSPAAPYLQTPSTGLGGAGGTVRASTLTGCGACRQDDDAVLWLQPLGDSDPSHYGAGNPVDENSSVRFWRNGKLALTSDTRVTRRLSPNGVVLPMLATAADYRLDWASIGKHDTEHRVTTSWRFRSGPSDAAAPLPPEETCSPDQSRSCSFLPLLYVTYDLPLDLHDRTTAGAPYTFGFTVAGQQHSTQRATAATVSVSYDDGTTWSDPVGATATGHGRFTATVDQPALADTTGFASLRISAQDADGNAVTQTVIHAYGMS</sequence>
<proteinExistence type="predicted"/>
<dbReference type="OrthoDB" id="5167143at2"/>
<reference evidence="2" key="1">
    <citation type="submission" date="2020-08" db="EMBL/GenBank/DDBJ databases">
        <title>Whole genome shotgun sequence of Actinocatenispora sera NBRC 101916.</title>
        <authorList>
            <person name="Komaki H."/>
            <person name="Tamura T."/>
        </authorList>
    </citation>
    <scope>NUCLEOTIDE SEQUENCE</scope>
    <source>
        <strain evidence="2">NBRC 101916</strain>
    </source>
</reference>
<evidence type="ECO:0000313" key="2">
    <source>
        <dbReference type="EMBL" id="BCJ25918.1"/>
    </source>
</evidence>
<evidence type="ECO:0000256" key="1">
    <source>
        <dbReference type="SAM" id="MobiDB-lite"/>
    </source>
</evidence>
<dbReference type="Proteomes" id="UP000680750">
    <property type="component" value="Chromosome"/>
</dbReference>
<dbReference type="RefSeq" id="WP_030445019.1">
    <property type="nucleotide sequence ID" value="NZ_AP023354.1"/>
</dbReference>
<organism evidence="2 3">
    <name type="scientific">Actinocatenispora sera</name>
    <dbReference type="NCBI Taxonomy" id="390989"/>
    <lineage>
        <taxon>Bacteria</taxon>
        <taxon>Bacillati</taxon>
        <taxon>Actinomycetota</taxon>
        <taxon>Actinomycetes</taxon>
        <taxon>Micromonosporales</taxon>
        <taxon>Micromonosporaceae</taxon>
        <taxon>Actinocatenispora</taxon>
    </lineage>
</organism>